<feature type="transmembrane region" description="Helical" evidence="2">
    <location>
        <begin position="248"/>
        <end position="271"/>
    </location>
</feature>
<protein>
    <recommendedName>
        <fullName evidence="5">Transmembrane 9 superfamily member</fullName>
    </recommendedName>
</protein>
<evidence type="ECO:0000256" key="1">
    <source>
        <dbReference type="SAM" id="MobiDB-lite"/>
    </source>
</evidence>
<proteinExistence type="predicted"/>
<name>A0A7S3L1F4_9STRA</name>
<reference evidence="4" key="1">
    <citation type="submission" date="2021-01" db="EMBL/GenBank/DDBJ databases">
        <authorList>
            <person name="Corre E."/>
            <person name="Pelletier E."/>
            <person name="Niang G."/>
            <person name="Scheremetjew M."/>
            <person name="Finn R."/>
            <person name="Kale V."/>
            <person name="Holt S."/>
            <person name="Cochrane G."/>
            <person name="Meng A."/>
            <person name="Brown T."/>
            <person name="Cohen L."/>
        </authorList>
    </citation>
    <scope>NUCLEOTIDE SEQUENCE</scope>
    <source>
        <strain evidence="4">CCMP127</strain>
    </source>
</reference>
<keyword evidence="2" id="KW-1133">Transmembrane helix</keyword>
<feature type="signal peptide" evidence="3">
    <location>
        <begin position="1"/>
        <end position="18"/>
    </location>
</feature>
<evidence type="ECO:0000256" key="3">
    <source>
        <dbReference type="SAM" id="SignalP"/>
    </source>
</evidence>
<keyword evidence="2" id="KW-0812">Transmembrane</keyword>
<feature type="compositionally biased region" description="Basic and acidic residues" evidence="1">
    <location>
        <begin position="286"/>
        <end position="301"/>
    </location>
</feature>
<gene>
    <name evidence="4" type="ORF">ACOF00016_LOCUS3565</name>
</gene>
<sequence length="301" mass="34139">MKIVRILLLAFEASQVFGQAPPTIVQHPDEHPWEPVYVRTYFITNEEIDTVQACQSMKVTHDCDWAFIAIVREESCIPEDFIIDMHRIDEESFSCPLLVEGYSVYETEDTSVDVLSLKYHITNIPGVDMPVYLLPRAKWLEWRNKRINLTYGTLFMWEEDHEDVYRGYATEFSEIHYNDVPDSQRGSYTVVAKGILEGGHTFSVRIKEEESVDEEGPDFEPILWEVDIESAEDDSSDDSSDDLEEGGLAGVIVGSAIFGAVVGSFAIMIFLRPSRVRSPTPTNHAPSEEQKPVEPTESAHD</sequence>
<feature type="region of interest" description="Disordered" evidence="1">
    <location>
        <begin position="276"/>
        <end position="301"/>
    </location>
</feature>
<evidence type="ECO:0000256" key="2">
    <source>
        <dbReference type="SAM" id="Phobius"/>
    </source>
</evidence>
<dbReference type="EMBL" id="HBIM01004168">
    <property type="protein sequence ID" value="CAE0405553.1"/>
    <property type="molecule type" value="Transcribed_RNA"/>
</dbReference>
<organism evidence="4">
    <name type="scientific">Amphora coffeiformis</name>
    <dbReference type="NCBI Taxonomy" id="265554"/>
    <lineage>
        <taxon>Eukaryota</taxon>
        <taxon>Sar</taxon>
        <taxon>Stramenopiles</taxon>
        <taxon>Ochrophyta</taxon>
        <taxon>Bacillariophyta</taxon>
        <taxon>Bacillariophyceae</taxon>
        <taxon>Bacillariophycidae</taxon>
        <taxon>Thalassiophysales</taxon>
        <taxon>Catenulaceae</taxon>
        <taxon>Amphora</taxon>
    </lineage>
</organism>
<accession>A0A7S3L1F4</accession>
<evidence type="ECO:0008006" key="5">
    <source>
        <dbReference type="Google" id="ProtNLM"/>
    </source>
</evidence>
<evidence type="ECO:0000313" key="4">
    <source>
        <dbReference type="EMBL" id="CAE0405553.1"/>
    </source>
</evidence>
<feature type="chain" id="PRO_5030642908" description="Transmembrane 9 superfamily member" evidence="3">
    <location>
        <begin position="19"/>
        <end position="301"/>
    </location>
</feature>
<keyword evidence="2" id="KW-0472">Membrane</keyword>
<dbReference type="AlphaFoldDB" id="A0A7S3L1F4"/>
<keyword evidence="3" id="KW-0732">Signal</keyword>